<dbReference type="AlphaFoldDB" id="A0A0D1KYE9"/>
<dbReference type="Proteomes" id="UP000032247">
    <property type="component" value="Unassembled WGS sequence"/>
</dbReference>
<organism evidence="1 2">
    <name type="scientific">Bacillus subtilis</name>
    <dbReference type="NCBI Taxonomy" id="1423"/>
    <lineage>
        <taxon>Bacteria</taxon>
        <taxon>Bacillati</taxon>
        <taxon>Bacillota</taxon>
        <taxon>Bacilli</taxon>
        <taxon>Bacillales</taxon>
        <taxon>Bacillaceae</taxon>
        <taxon>Bacillus</taxon>
    </lineage>
</organism>
<reference evidence="1 2" key="1">
    <citation type="submission" date="2014-12" db="EMBL/GenBank/DDBJ databases">
        <title>Comparative genome analysis of Bacillus coagulans HM-08, Clostridium butyricum HM-68, Bacillus subtilis HM-66 and Bacillus licheniformis BL-09.</title>
        <authorList>
            <person name="Zhang H."/>
        </authorList>
    </citation>
    <scope>NUCLEOTIDE SEQUENCE [LARGE SCALE GENOMIC DNA]</scope>
    <source>
        <strain evidence="1 2">HM-66</strain>
    </source>
</reference>
<accession>A0A0D1KYE9</accession>
<sequence>MDTYQKMLDEAIMKILKEEAEAGKELDKEKLNKRIIDLTKEAPSSISKHVYESLKADMARMYSEEEDIANEFKSRLHQRWYEGFLILQGIIKVCEEISIDLLDKHYEKEHVDEKSKLILSVLFKLHSKSIQAGKEVLVLLKSGYSDGAMARWRSLHELNVIFKTLSYKFKDIEFTHDLVSRFLDYSEIERIKEIYTYKKATNV</sequence>
<gene>
    <name evidence="1" type="ORF">SC09_Contig24orf00029</name>
</gene>
<name>A0A0D1KYE9_BACIU</name>
<dbReference type="EMBL" id="JXBC01000003">
    <property type="protein sequence ID" value="KIU11152.1"/>
    <property type="molecule type" value="Genomic_DNA"/>
</dbReference>
<comment type="caution">
    <text evidence="1">The sequence shown here is derived from an EMBL/GenBank/DDBJ whole genome shotgun (WGS) entry which is preliminary data.</text>
</comment>
<proteinExistence type="predicted"/>
<dbReference type="PATRIC" id="fig|1423.173.peg.1796"/>
<evidence type="ECO:0000313" key="1">
    <source>
        <dbReference type="EMBL" id="KIU11152.1"/>
    </source>
</evidence>
<evidence type="ECO:0000313" key="2">
    <source>
        <dbReference type="Proteomes" id="UP000032247"/>
    </source>
</evidence>
<dbReference type="Pfam" id="PF18928">
    <property type="entry name" value="DUF5677"/>
    <property type="match status" value="1"/>
</dbReference>
<protein>
    <submittedName>
        <fullName evidence="1">Uncharacterized protein</fullName>
    </submittedName>
</protein>
<dbReference type="InterPro" id="IPR043733">
    <property type="entry name" value="DUF5677"/>
</dbReference>